<proteinExistence type="inferred from homology"/>
<dbReference type="Gene3D" id="3.90.190.20">
    <property type="entry name" value="Mur ligase, C-terminal domain"/>
    <property type="match status" value="1"/>
</dbReference>
<dbReference type="GO" id="GO:0071555">
    <property type="term" value="P:cell wall organization"/>
    <property type="evidence" value="ECO:0007669"/>
    <property type="project" value="UniProtKB-KW"/>
</dbReference>
<dbReference type="Pfam" id="PF08245">
    <property type="entry name" value="Mur_ligase_M"/>
    <property type="match status" value="1"/>
</dbReference>
<comment type="function">
    <text evidence="9 10">Cell wall formation. Catalyzes the addition of glutamate to the nucleotide precursor UDP-N-acetylmuramoyl-L-alanine (UMA).</text>
</comment>
<evidence type="ECO:0000256" key="6">
    <source>
        <dbReference type="ARBA" id="ARBA00022741"/>
    </source>
</evidence>
<dbReference type="Pfam" id="PF02875">
    <property type="entry name" value="Mur_ligase_C"/>
    <property type="match status" value="1"/>
</dbReference>
<comment type="catalytic activity">
    <reaction evidence="9 10">
        <text>UDP-N-acetyl-alpha-D-muramoyl-L-alanine + D-glutamate + ATP = UDP-N-acetyl-alpha-D-muramoyl-L-alanyl-D-glutamate + ADP + phosphate + H(+)</text>
        <dbReference type="Rhea" id="RHEA:16429"/>
        <dbReference type="ChEBI" id="CHEBI:15378"/>
        <dbReference type="ChEBI" id="CHEBI:29986"/>
        <dbReference type="ChEBI" id="CHEBI:30616"/>
        <dbReference type="ChEBI" id="CHEBI:43474"/>
        <dbReference type="ChEBI" id="CHEBI:83898"/>
        <dbReference type="ChEBI" id="CHEBI:83900"/>
        <dbReference type="ChEBI" id="CHEBI:456216"/>
        <dbReference type="EC" id="6.3.2.9"/>
    </reaction>
</comment>
<evidence type="ECO:0000256" key="10">
    <source>
        <dbReference type="RuleBase" id="RU003664"/>
    </source>
</evidence>
<dbReference type="GO" id="GO:0051301">
    <property type="term" value="P:cell division"/>
    <property type="evidence" value="ECO:0007669"/>
    <property type="project" value="UniProtKB-KW"/>
</dbReference>
<dbReference type="Gene3D" id="3.40.1190.10">
    <property type="entry name" value="Mur-like, catalytic domain"/>
    <property type="match status" value="1"/>
</dbReference>
<reference evidence="13 14" key="1">
    <citation type="journal article" date="2016" name="Nat. Commun.">
        <title>Thousands of microbial genomes shed light on interconnected biogeochemical processes in an aquifer system.</title>
        <authorList>
            <person name="Anantharaman K."/>
            <person name="Brown C.T."/>
            <person name="Hug L.A."/>
            <person name="Sharon I."/>
            <person name="Castelle C.J."/>
            <person name="Probst A.J."/>
            <person name="Thomas B.C."/>
            <person name="Singh A."/>
            <person name="Wilkins M.J."/>
            <person name="Karaoz U."/>
            <person name="Brodie E.L."/>
            <person name="Williams K.H."/>
            <person name="Hubbard S.S."/>
            <person name="Banfield J.F."/>
        </authorList>
    </citation>
    <scope>NUCLEOTIDE SEQUENCE [LARGE SCALE GENOMIC DNA]</scope>
</reference>
<evidence type="ECO:0000256" key="1">
    <source>
        <dbReference type="ARBA" id="ARBA00004496"/>
    </source>
</evidence>
<dbReference type="GO" id="GO:0005524">
    <property type="term" value="F:ATP binding"/>
    <property type="evidence" value="ECO:0007669"/>
    <property type="project" value="UniProtKB-UniRule"/>
</dbReference>
<evidence type="ECO:0000256" key="3">
    <source>
        <dbReference type="ARBA" id="ARBA00022490"/>
    </source>
</evidence>
<gene>
    <name evidence="9" type="primary">murD</name>
    <name evidence="13" type="ORF">A3B74_01125</name>
</gene>
<dbReference type="EC" id="6.3.2.9" evidence="9 10"/>
<dbReference type="AlphaFoldDB" id="A0A1G2AR85"/>
<keyword evidence="3 9" id="KW-0963">Cytoplasm</keyword>
<dbReference type="InterPro" id="IPR004101">
    <property type="entry name" value="Mur_ligase_C"/>
</dbReference>
<dbReference type="Gene3D" id="3.40.50.720">
    <property type="entry name" value="NAD(P)-binding Rossmann-like Domain"/>
    <property type="match status" value="1"/>
</dbReference>
<dbReference type="PROSITE" id="PS01011">
    <property type="entry name" value="FOLYLPOLYGLU_SYNT_1"/>
    <property type="match status" value="1"/>
</dbReference>
<keyword evidence="9 10" id="KW-0133">Cell shape</keyword>
<evidence type="ECO:0000256" key="5">
    <source>
        <dbReference type="ARBA" id="ARBA00022618"/>
    </source>
</evidence>
<evidence type="ECO:0000259" key="11">
    <source>
        <dbReference type="Pfam" id="PF02875"/>
    </source>
</evidence>
<dbReference type="InterPro" id="IPR036615">
    <property type="entry name" value="Mur_ligase_C_dom_sf"/>
</dbReference>
<dbReference type="GO" id="GO:0004326">
    <property type="term" value="F:tetrahydrofolylpolyglutamate synthase activity"/>
    <property type="evidence" value="ECO:0007669"/>
    <property type="project" value="InterPro"/>
</dbReference>
<dbReference type="InterPro" id="IPR013221">
    <property type="entry name" value="Mur_ligase_cen"/>
</dbReference>
<evidence type="ECO:0000256" key="4">
    <source>
        <dbReference type="ARBA" id="ARBA00022598"/>
    </source>
</evidence>
<keyword evidence="9 10" id="KW-0573">Peptidoglycan synthesis</keyword>
<dbReference type="InterPro" id="IPR005762">
    <property type="entry name" value="MurD"/>
</dbReference>
<evidence type="ECO:0000256" key="8">
    <source>
        <dbReference type="ARBA" id="ARBA00023306"/>
    </source>
</evidence>
<dbReference type="NCBIfam" id="TIGR01087">
    <property type="entry name" value="murD"/>
    <property type="match status" value="1"/>
</dbReference>
<dbReference type="GO" id="GO:0008764">
    <property type="term" value="F:UDP-N-acetylmuramoylalanine-D-glutamate ligase activity"/>
    <property type="evidence" value="ECO:0007669"/>
    <property type="project" value="UniProtKB-UniRule"/>
</dbReference>
<evidence type="ECO:0000256" key="2">
    <source>
        <dbReference type="ARBA" id="ARBA00004752"/>
    </source>
</evidence>
<dbReference type="GO" id="GO:0009252">
    <property type="term" value="P:peptidoglycan biosynthetic process"/>
    <property type="evidence" value="ECO:0007669"/>
    <property type="project" value="UniProtKB-UniRule"/>
</dbReference>
<feature type="domain" description="Mur ligase central" evidence="12">
    <location>
        <begin position="123"/>
        <end position="298"/>
    </location>
</feature>
<dbReference type="GO" id="GO:0005737">
    <property type="term" value="C:cytoplasm"/>
    <property type="evidence" value="ECO:0007669"/>
    <property type="project" value="UniProtKB-SubCell"/>
</dbReference>
<keyword evidence="5 9" id="KW-0132">Cell division</keyword>
<dbReference type="SUPFAM" id="SSF51984">
    <property type="entry name" value="MurCD N-terminal domain"/>
    <property type="match status" value="1"/>
</dbReference>
<dbReference type="Proteomes" id="UP000177165">
    <property type="component" value="Unassembled WGS sequence"/>
</dbReference>
<dbReference type="EMBL" id="MHKB01000009">
    <property type="protein sequence ID" value="OGY79424.1"/>
    <property type="molecule type" value="Genomic_DNA"/>
</dbReference>
<name>A0A1G2AR85_9BACT</name>
<evidence type="ECO:0000313" key="14">
    <source>
        <dbReference type="Proteomes" id="UP000177165"/>
    </source>
</evidence>
<dbReference type="SUPFAM" id="SSF53244">
    <property type="entry name" value="MurD-like peptide ligases, peptide-binding domain"/>
    <property type="match status" value="1"/>
</dbReference>
<keyword evidence="4 9" id="KW-0436">Ligase</keyword>
<dbReference type="UniPathway" id="UPA00219"/>
<comment type="caution">
    <text evidence="13">The sequence shown here is derived from an EMBL/GenBank/DDBJ whole genome shotgun (WGS) entry which is preliminary data.</text>
</comment>
<sequence>MLQILESLAHKNILILGFAREGVSTLKFLRKIFPKKVIGIADVLPESQLSSAARELLAQEQHFVKTYFGSTYLSQLSDYDVIFKASGIPPSMPELQQSQKQDARVLSNVSLFFDLCPGTIIGVTGTKGKSTTSALIASVLSRGQSDVRLAGNIGIPPLESLQGATRKTLFVLELSSFYLAGLEKSPHVAVVQNIVSEHGDYHGSFQAYIKAKSKIVRYQTTQDIVIFNADFSLPLQIALQSSAQKFSFSFTSSQAHCFVEDEFFVWNHNGKKERIFPCRTMSLLGKFNRYNVMPAIVLGKLFGVTNHDIADAVSHFQPLKHRLNFVADIQEIDFYDDSLSTVPEAAIAALETFAGRDIVLLAGGFDRGQDYTQLAEKIMELHVKALVLFPTTGERLWECVQRIGSGLQKSLPAHVFVSNMQETVTQAIVFAERGDVVLLSPAAPSFGMFRNYTDRGMQFQEAVKILKKV</sequence>
<feature type="domain" description="Mur ligase C-terminal" evidence="11">
    <location>
        <begin position="321"/>
        <end position="442"/>
    </location>
</feature>
<dbReference type="STRING" id="1798540.A3B74_01125"/>
<evidence type="ECO:0000256" key="9">
    <source>
        <dbReference type="HAMAP-Rule" id="MF_00639"/>
    </source>
</evidence>
<comment type="pathway">
    <text evidence="2 9 10">Cell wall biogenesis; peptidoglycan biosynthesis.</text>
</comment>
<evidence type="ECO:0000256" key="7">
    <source>
        <dbReference type="ARBA" id="ARBA00022840"/>
    </source>
</evidence>
<comment type="similarity">
    <text evidence="9">Belongs to the MurCDEF family.</text>
</comment>
<feature type="binding site" evidence="9">
    <location>
        <begin position="125"/>
        <end position="131"/>
    </location>
    <ligand>
        <name>ATP</name>
        <dbReference type="ChEBI" id="CHEBI:30616"/>
    </ligand>
</feature>
<keyword evidence="9 10" id="KW-0961">Cell wall biogenesis/degradation</keyword>
<evidence type="ECO:0000313" key="13">
    <source>
        <dbReference type="EMBL" id="OGY79424.1"/>
    </source>
</evidence>
<keyword evidence="7 9" id="KW-0067">ATP-binding</keyword>
<dbReference type="GO" id="GO:0008360">
    <property type="term" value="P:regulation of cell shape"/>
    <property type="evidence" value="ECO:0007669"/>
    <property type="project" value="UniProtKB-KW"/>
</dbReference>
<dbReference type="PANTHER" id="PTHR43692:SF1">
    <property type="entry name" value="UDP-N-ACETYLMURAMOYLALANINE--D-GLUTAMATE LIGASE"/>
    <property type="match status" value="1"/>
</dbReference>
<keyword evidence="8 9" id="KW-0131">Cell cycle</keyword>
<comment type="subcellular location">
    <subcellularLocation>
        <location evidence="1 9 10">Cytoplasm</location>
    </subcellularLocation>
</comment>
<accession>A0A1G2AR85</accession>
<dbReference type="InterPro" id="IPR036565">
    <property type="entry name" value="Mur-like_cat_sf"/>
</dbReference>
<protein>
    <recommendedName>
        <fullName evidence="9 10">UDP-N-acetylmuramoylalanine--D-glutamate ligase</fullName>
        <ecNumber evidence="9 10">6.3.2.9</ecNumber>
    </recommendedName>
    <alternativeName>
        <fullName evidence="9">D-glutamic acid-adding enzyme</fullName>
    </alternativeName>
    <alternativeName>
        <fullName evidence="9">UDP-N-acetylmuramoyl-L-alanyl-D-glutamate synthetase</fullName>
    </alternativeName>
</protein>
<organism evidence="13 14">
    <name type="scientific">Candidatus Kerfeldbacteria bacterium RIFCSPHIGHO2_02_FULL_42_14</name>
    <dbReference type="NCBI Taxonomy" id="1798540"/>
    <lineage>
        <taxon>Bacteria</taxon>
        <taxon>Candidatus Kerfeldiibacteriota</taxon>
    </lineage>
</organism>
<dbReference type="SUPFAM" id="SSF53623">
    <property type="entry name" value="MurD-like peptide ligases, catalytic domain"/>
    <property type="match status" value="1"/>
</dbReference>
<keyword evidence="6 9" id="KW-0547">Nucleotide-binding</keyword>
<dbReference type="HAMAP" id="MF_00639">
    <property type="entry name" value="MurD"/>
    <property type="match status" value="1"/>
</dbReference>
<dbReference type="PANTHER" id="PTHR43692">
    <property type="entry name" value="UDP-N-ACETYLMURAMOYLALANINE--D-GLUTAMATE LIGASE"/>
    <property type="match status" value="1"/>
</dbReference>
<dbReference type="InterPro" id="IPR018109">
    <property type="entry name" value="Folylpolyglutamate_synth_CS"/>
</dbReference>
<evidence type="ECO:0000259" key="12">
    <source>
        <dbReference type="Pfam" id="PF08245"/>
    </source>
</evidence>